<keyword evidence="2" id="KW-1133">Transmembrane helix</keyword>
<dbReference type="Gene3D" id="1.10.630.10">
    <property type="entry name" value="Cytochrome P450"/>
    <property type="match status" value="1"/>
</dbReference>
<dbReference type="VEuPathDB" id="FungiDB:Z518_04426"/>
<dbReference type="GO" id="GO:0020037">
    <property type="term" value="F:heme binding"/>
    <property type="evidence" value="ECO:0007669"/>
    <property type="project" value="InterPro"/>
</dbReference>
<dbReference type="GO" id="GO:0005506">
    <property type="term" value="F:iron ion binding"/>
    <property type="evidence" value="ECO:0007669"/>
    <property type="project" value="InterPro"/>
</dbReference>
<dbReference type="PANTHER" id="PTHR24305">
    <property type="entry name" value="CYTOCHROME P450"/>
    <property type="match status" value="1"/>
</dbReference>
<protein>
    <recommendedName>
        <fullName evidence="5">Cytochrome P450</fullName>
    </recommendedName>
</protein>
<evidence type="ECO:0008006" key="5">
    <source>
        <dbReference type="Google" id="ProtNLM"/>
    </source>
</evidence>
<proteinExistence type="predicted"/>
<reference evidence="3 4" key="1">
    <citation type="submission" date="2015-01" db="EMBL/GenBank/DDBJ databases">
        <title>The Genome Sequence of Rhinocladiella mackenzie CBS 650.93.</title>
        <authorList>
            <consortium name="The Broad Institute Genomics Platform"/>
            <person name="Cuomo C."/>
            <person name="de Hoog S."/>
            <person name="Gorbushina A."/>
            <person name="Stielow B."/>
            <person name="Teixiera M."/>
            <person name="Abouelleil A."/>
            <person name="Chapman S.B."/>
            <person name="Priest M."/>
            <person name="Young S.K."/>
            <person name="Wortman J."/>
            <person name="Nusbaum C."/>
            <person name="Birren B."/>
        </authorList>
    </citation>
    <scope>NUCLEOTIDE SEQUENCE [LARGE SCALE GENOMIC DNA]</scope>
    <source>
        <strain evidence="3 4">CBS 650.93</strain>
    </source>
</reference>
<dbReference type="CDD" id="cd11060">
    <property type="entry name" value="CYP57A1-like"/>
    <property type="match status" value="1"/>
</dbReference>
<gene>
    <name evidence="3" type="ORF">Z518_04426</name>
</gene>
<evidence type="ECO:0000313" key="4">
    <source>
        <dbReference type="Proteomes" id="UP000053617"/>
    </source>
</evidence>
<evidence type="ECO:0000313" key="3">
    <source>
        <dbReference type="EMBL" id="KIX06450.1"/>
    </source>
</evidence>
<dbReference type="GO" id="GO:0004497">
    <property type="term" value="F:monooxygenase activity"/>
    <property type="evidence" value="ECO:0007669"/>
    <property type="project" value="InterPro"/>
</dbReference>
<dbReference type="STRING" id="1442369.A0A0D2JBH5"/>
<evidence type="ECO:0000256" key="2">
    <source>
        <dbReference type="SAM" id="Phobius"/>
    </source>
</evidence>
<organism evidence="3 4">
    <name type="scientific">Rhinocladiella mackenziei CBS 650.93</name>
    <dbReference type="NCBI Taxonomy" id="1442369"/>
    <lineage>
        <taxon>Eukaryota</taxon>
        <taxon>Fungi</taxon>
        <taxon>Dikarya</taxon>
        <taxon>Ascomycota</taxon>
        <taxon>Pezizomycotina</taxon>
        <taxon>Eurotiomycetes</taxon>
        <taxon>Chaetothyriomycetidae</taxon>
        <taxon>Chaetothyriales</taxon>
        <taxon>Herpotrichiellaceae</taxon>
        <taxon>Rhinocladiella</taxon>
    </lineage>
</organism>
<sequence length="511" mass="57636">MSFNILLSMPVVLGCCGVLLLYYIVTGIASYRHLSHIPGPILWGWSLIPLFRLPNSGEIYNRTGELHAKYGPLVRIGPNYLLASDPEVHRRMAAPRSPYKRSSWYRGTRLTPGVDNVLSETDEHRHNDLRKRMAAGYSGKENASLEADIDGCVIDFMHLIDSRYVSKDRPVRMEFARMVQFFTSDVMSTLSFNAKFHDLRDDHDNYGYIHEVETLYPNIFGAAVIPNVIEFLTNLGVLDLITPNENSKLGLGRIQSIVKTQIASRFDSAGLPKDGQQDMLGSFIRHGLTRRELEQESMMQLAAGSDTSATAIRATVLCIMRDQRVYAKLIAEINQGIKEHKIPSGLGDVVSDEQAKSFPYLQAVIKEGFPPITGLLAKQVPPGGDTITGYFVPEGTAITYSANAMHHSALLFGPDEYSFRPERWIHVSEGGDEPSREKLARMERNNDLLFGYGKYQCLGKAVAFMELNKIFVELLRRFEFTLLDPEKPWKTRCYGIHLQEGLWVMVRRRGT</sequence>
<comment type="cofactor">
    <cofactor evidence="1">
        <name>heme</name>
        <dbReference type="ChEBI" id="CHEBI:30413"/>
    </cofactor>
</comment>
<evidence type="ECO:0000256" key="1">
    <source>
        <dbReference type="PIRSR" id="PIRSR602401-1"/>
    </source>
</evidence>
<keyword evidence="1" id="KW-0349">Heme</keyword>
<keyword evidence="1" id="KW-0408">Iron</keyword>
<dbReference type="Pfam" id="PF00067">
    <property type="entry name" value="p450"/>
    <property type="match status" value="1"/>
</dbReference>
<keyword evidence="1" id="KW-0479">Metal-binding</keyword>
<keyword evidence="4" id="KW-1185">Reference proteome</keyword>
<dbReference type="Proteomes" id="UP000053617">
    <property type="component" value="Unassembled WGS sequence"/>
</dbReference>
<dbReference type="InterPro" id="IPR001128">
    <property type="entry name" value="Cyt_P450"/>
</dbReference>
<accession>A0A0D2JBH5</accession>
<dbReference type="RefSeq" id="XP_013273586.1">
    <property type="nucleotide sequence ID" value="XM_013418132.1"/>
</dbReference>
<dbReference type="InterPro" id="IPR036396">
    <property type="entry name" value="Cyt_P450_sf"/>
</dbReference>
<keyword evidence="2" id="KW-0472">Membrane</keyword>
<feature type="transmembrane region" description="Helical" evidence="2">
    <location>
        <begin position="6"/>
        <end position="25"/>
    </location>
</feature>
<dbReference type="PRINTS" id="PR00463">
    <property type="entry name" value="EP450I"/>
</dbReference>
<dbReference type="AlphaFoldDB" id="A0A0D2JBH5"/>
<dbReference type="HOGENOM" id="CLU_001570_14_0_1"/>
<dbReference type="OrthoDB" id="3934656at2759"/>
<dbReference type="InterPro" id="IPR002401">
    <property type="entry name" value="Cyt_P450_E_grp-I"/>
</dbReference>
<feature type="binding site" description="axial binding residue" evidence="1">
    <location>
        <position position="457"/>
    </location>
    <ligand>
        <name>heme</name>
        <dbReference type="ChEBI" id="CHEBI:30413"/>
    </ligand>
    <ligandPart>
        <name>Fe</name>
        <dbReference type="ChEBI" id="CHEBI:18248"/>
    </ligandPart>
</feature>
<dbReference type="SUPFAM" id="SSF48264">
    <property type="entry name" value="Cytochrome P450"/>
    <property type="match status" value="1"/>
</dbReference>
<keyword evidence="2" id="KW-0812">Transmembrane</keyword>
<dbReference type="PANTHER" id="PTHR24305:SF168">
    <property type="entry name" value="P450, PUTATIVE (EUROFUNG)-RELATED"/>
    <property type="match status" value="1"/>
</dbReference>
<dbReference type="GeneID" id="25292497"/>
<dbReference type="GO" id="GO:0016705">
    <property type="term" value="F:oxidoreductase activity, acting on paired donors, with incorporation or reduction of molecular oxygen"/>
    <property type="evidence" value="ECO:0007669"/>
    <property type="project" value="InterPro"/>
</dbReference>
<name>A0A0D2JBH5_9EURO</name>
<dbReference type="EMBL" id="KN847477">
    <property type="protein sequence ID" value="KIX06450.1"/>
    <property type="molecule type" value="Genomic_DNA"/>
</dbReference>
<dbReference type="InterPro" id="IPR050121">
    <property type="entry name" value="Cytochrome_P450_monoxygenase"/>
</dbReference>